<sequence>MFRLTIIFIILIHSLPSPRAFSDDDIPDLVILDLEGLIGEDQQGPYAKFFQHLVNEGHLKSWVVAPIRRARRMFWNKKAHCLGPTSMQHFHEFDLDETDYTISTAFNEASGYLYRSTQYMTNLTKDMPTIGTVGSGNLYGIQKDTYKAISIRNYFRLLTLVQKNRLDAAYIIYPDIINIPKAAALTRKMTSARTLVWTGKEQIICHKDAPVNIAKISAFIAQSHKNGSLSTLLGNAYNVPTIGPSFLNQ</sequence>
<dbReference type="RefSeq" id="WP_310797335.1">
    <property type="nucleotide sequence ID" value="NZ_CP123872.1"/>
</dbReference>
<dbReference type="KEGG" id="tmk:QGN29_08030"/>
<name>A0AA52H8J2_9PROT</name>
<evidence type="ECO:0000313" key="2">
    <source>
        <dbReference type="Proteomes" id="UP001268683"/>
    </source>
</evidence>
<reference evidence="1" key="1">
    <citation type="submission" date="2023-04" db="EMBL/GenBank/DDBJ databases">
        <title>Complete genome sequence of Temperatibacter marinus.</title>
        <authorList>
            <person name="Rong J.-C."/>
            <person name="Yi M.-L."/>
            <person name="Zhao Q."/>
        </authorList>
    </citation>
    <scope>NUCLEOTIDE SEQUENCE</scope>
    <source>
        <strain evidence="1">NBRC 110045</strain>
    </source>
</reference>
<evidence type="ECO:0000313" key="1">
    <source>
        <dbReference type="EMBL" id="WND01507.1"/>
    </source>
</evidence>
<gene>
    <name evidence="1" type="ORF">QGN29_08030</name>
</gene>
<proteinExistence type="predicted"/>
<organism evidence="1 2">
    <name type="scientific">Temperatibacter marinus</name>
    <dbReference type="NCBI Taxonomy" id="1456591"/>
    <lineage>
        <taxon>Bacteria</taxon>
        <taxon>Pseudomonadati</taxon>
        <taxon>Pseudomonadota</taxon>
        <taxon>Alphaproteobacteria</taxon>
        <taxon>Kordiimonadales</taxon>
        <taxon>Temperatibacteraceae</taxon>
        <taxon>Temperatibacter</taxon>
    </lineage>
</organism>
<dbReference type="EMBL" id="CP123872">
    <property type="protein sequence ID" value="WND01507.1"/>
    <property type="molecule type" value="Genomic_DNA"/>
</dbReference>
<dbReference type="Proteomes" id="UP001268683">
    <property type="component" value="Chromosome"/>
</dbReference>
<accession>A0AA52H8J2</accession>
<dbReference type="AlphaFoldDB" id="A0AA52H8J2"/>
<keyword evidence="2" id="KW-1185">Reference proteome</keyword>
<protein>
    <submittedName>
        <fullName evidence="1">Uncharacterized protein</fullName>
    </submittedName>
</protein>